<organism evidence="1">
    <name type="scientific">Mycobacterium xenopi 4042</name>
    <dbReference type="NCBI Taxonomy" id="1299334"/>
    <lineage>
        <taxon>Bacteria</taxon>
        <taxon>Bacillati</taxon>
        <taxon>Actinomycetota</taxon>
        <taxon>Actinomycetes</taxon>
        <taxon>Mycobacteriales</taxon>
        <taxon>Mycobacteriaceae</taxon>
        <taxon>Mycobacterium</taxon>
    </lineage>
</organism>
<sequence length="217" mass="23357">MPPFNHEGGTLTFTPSEAGTHVDWLTNYTHPLRTGGKFMEAVTRPCCARVSLRSLRLARRNSKPDGLAAGRRPGEVGGLVVGGWGLWLEGLVPPPVGAFAGGPWAGWDGGRGRLGGRASDPARSRRPVLSVTTRALTGPVMVITPRWCSRWWYGQTSTRLANSVAPPSSQWTMWWACSRGCPTAGNRARGVAVLEGAAQPRPTTRVARPAPRGCPWR</sequence>
<name>X8DCX6_MYCXE</name>
<gene>
    <name evidence="1" type="ORF">I553_7980</name>
</gene>
<evidence type="ECO:0000313" key="1">
    <source>
        <dbReference type="EMBL" id="EUA65598.1"/>
    </source>
</evidence>
<proteinExistence type="predicted"/>
<accession>X8DCX6</accession>
<comment type="caution">
    <text evidence="1">The sequence shown here is derived from an EMBL/GenBank/DDBJ whole genome shotgun (WGS) entry which is preliminary data.</text>
</comment>
<dbReference type="AlphaFoldDB" id="X8DCX6"/>
<dbReference type="PATRIC" id="fig|1299334.3.peg.2144"/>
<dbReference type="EMBL" id="JAOB01000026">
    <property type="protein sequence ID" value="EUA65598.1"/>
    <property type="molecule type" value="Genomic_DNA"/>
</dbReference>
<reference evidence="1" key="1">
    <citation type="submission" date="2014-01" db="EMBL/GenBank/DDBJ databases">
        <authorList>
            <person name="Brown-Elliot B."/>
            <person name="Wallace R."/>
            <person name="Lenaerts A."/>
            <person name="Ordway D."/>
            <person name="DeGroote M.A."/>
            <person name="Parker T."/>
            <person name="Sizemore C."/>
            <person name="Tallon L.J."/>
            <person name="Sadzewicz L.K."/>
            <person name="Sengamalay N."/>
            <person name="Fraser C.M."/>
            <person name="Hine E."/>
            <person name="Shefchek K.A."/>
            <person name="Das S.P."/>
            <person name="Tettelin H."/>
        </authorList>
    </citation>
    <scope>NUCLEOTIDE SEQUENCE [LARGE SCALE GENOMIC DNA]</scope>
    <source>
        <strain evidence="1">4042</strain>
    </source>
</reference>
<protein>
    <submittedName>
        <fullName evidence="1">Uncharacterized protein</fullName>
    </submittedName>
</protein>